<name>A0ABQ5F5M4_9ASTR</name>
<organism evidence="2 3">
    <name type="scientific">Tanacetum coccineum</name>
    <dbReference type="NCBI Taxonomy" id="301880"/>
    <lineage>
        <taxon>Eukaryota</taxon>
        <taxon>Viridiplantae</taxon>
        <taxon>Streptophyta</taxon>
        <taxon>Embryophyta</taxon>
        <taxon>Tracheophyta</taxon>
        <taxon>Spermatophyta</taxon>
        <taxon>Magnoliopsida</taxon>
        <taxon>eudicotyledons</taxon>
        <taxon>Gunneridae</taxon>
        <taxon>Pentapetalae</taxon>
        <taxon>asterids</taxon>
        <taxon>campanulids</taxon>
        <taxon>Asterales</taxon>
        <taxon>Asteraceae</taxon>
        <taxon>Asteroideae</taxon>
        <taxon>Anthemideae</taxon>
        <taxon>Anthemidinae</taxon>
        <taxon>Tanacetum</taxon>
    </lineage>
</organism>
<evidence type="ECO:0000313" key="2">
    <source>
        <dbReference type="EMBL" id="GJT58535.1"/>
    </source>
</evidence>
<gene>
    <name evidence="2" type="ORF">Tco_1002068</name>
</gene>
<reference evidence="2" key="1">
    <citation type="journal article" date="2022" name="Int. J. Mol. Sci.">
        <title>Draft Genome of Tanacetum Coccineum: Genomic Comparison of Closely Related Tanacetum-Family Plants.</title>
        <authorList>
            <person name="Yamashiro T."/>
            <person name="Shiraishi A."/>
            <person name="Nakayama K."/>
            <person name="Satake H."/>
        </authorList>
    </citation>
    <scope>NUCLEOTIDE SEQUENCE</scope>
</reference>
<reference evidence="2" key="2">
    <citation type="submission" date="2022-01" db="EMBL/GenBank/DDBJ databases">
        <authorList>
            <person name="Yamashiro T."/>
            <person name="Shiraishi A."/>
            <person name="Satake H."/>
            <person name="Nakayama K."/>
        </authorList>
    </citation>
    <scope>NUCLEOTIDE SEQUENCE</scope>
</reference>
<sequence length="184" mass="21149">MEEKRGSLGKLIEDKTKWSRFWSEIDPNSRRLMSKEKSDSILKLAVKQFFVEKEVASTLVMDTYIADLTLLQRAVVEPLPTKDDKGSPNRTKDGGSGDDFSKESIERDERRLTEVGRRTIELFVLSHIFSAPSDGVHLIEADRVLKPRGYFVWTSPIAYTPLSSRSKDNLKRWDFFMGFVVTTR</sequence>
<feature type="compositionally biased region" description="Basic and acidic residues" evidence="1">
    <location>
        <begin position="80"/>
        <end position="104"/>
    </location>
</feature>
<feature type="region of interest" description="Disordered" evidence="1">
    <location>
        <begin position="79"/>
        <end position="104"/>
    </location>
</feature>
<dbReference type="PANTHER" id="PTHR47477:SF8">
    <property type="entry name" value="TNF RECEPTOR-ASSOCIATED FACTOR HOMOLOG 1A"/>
    <property type="match status" value="1"/>
</dbReference>
<dbReference type="PANTHER" id="PTHR47477">
    <property type="entry name" value="TNF RECEPTOR-ASSOCIATED FACTOR HOMOLOG 1A"/>
    <property type="match status" value="1"/>
</dbReference>
<evidence type="ECO:0000313" key="3">
    <source>
        <dbReference type="Proteomes" id="UP001151760"/>
    </source>
</evidence>
<dbReference type="EMBL" id="BQNB010017028">
    <property type="protein sequence ID" value="GJT58535.1"/>
    <property type="molecule type" value="Genomic_DNA"/>
</dbReference>
<keyword evidence="3" id="KW-1185">Reference proteome</keyword>
<comment type="caution">
    <text evidence="2">The sequence shown here is derived from an EMBL/GenBank/DDBJ whole genome shotgun (WGS) entry which is preliminary data.</text>
</comment>
<proteinExistence type="predicted"/>
<dbReference type="InterPro" id="IPR055327">
    <property type="entry name" value="TRAF1A/B"/>
</dbReference>
<accession>A0ABQ5F5M4</accession>
<evidence type="ECO:0000256" key="1">
    <source>
        <dbReference type="SAM" id="MobiDB-lite"/>
    </source>
</evidence>
<protein>
    <submittedName>
        <fullName evidence="2">TNF receptor-associated factor homolog 1a-like protein</fullName>
    </submittedName>
</protein>
<dbReference type="Proteomes" id="UP001151760">
    <property type="component" value="Unassembled WGS sequence"/>
</dbReference>